<feature type="transmembrane region" description="Helical" evidence="7">
    <location>
        <begin position="279"/>
        <end position="308"/>
    </location>
</feature>
<dbReference type="EMBL" id="LN824141">
    <property type="protein sequence ID" value="CEP77626.1"/>
    <property type="molecule type" value="Genomic_DNA"/>
</dbReference>
<comment type="subcellular location">
    <subcellularLocation>
        <location evidence="1">Cell membrane</location>
        <topology evidence="1">Multi-pass membrane protein</topology>
    </subcellularLocation>
</comment>
<dbReference type="Proteomes" id="UP000032809">
    <property type="component" value="Chromosome I"/>
</dbReference>
<comment type="similarity">
    <text evidence="2">Belongs to the ABC-4 integral membrane protein family. LolC/E subfamily.</text>
</comment>
<organism evidence="9 10">
    <name type="scientific">Defluviitoga tunisiensis</name>
    <dbReference type="NCBI Taxonomy" id="1006576"/>
    <lineage>
        <taxon>Bacteria</taxon>
        <taxon>Thermotogati</taxon>
        <taxon>Thermotogota</taxon>
        <taxon>Thermotogae</taxon>
        <taxon>Petrotogales</taxon>
        <taxon>Petrotogaceae</taxon>
        <taxon>Defluviitoga</taxon>
    </lineage>
</organism>
<evidence type="ECO:0000256" key="1">
    <source>
        <dbReference type="ARBA" id="ARBA00004651"/>
    </source>
</evidence>
<dbReference type="AlphaFoldDB" id="A0A0C7NI28"/>
<dbReference type="InterPro" id="IPR003838">
    <property type="entry name" value="ABC3_permease_C"/>
</dbReference>
<dbReference type="PANTHER" id="PTHR30489:SF0">
    <property type="entry name" value="LIPOPROTEIN-RELEASING SYSTEM TRANSMEMBRANE PROTEIN LOLE"/>
    <property type="match status" value="1"/>
</dbReference>
<dbReference type="RefSeq" id="WP_045087220.1">
    <property type="nucleotide sequence ID" value="NZ_LN824141.1"/>
</dbReference>
<feature type="transmembrane region" description="Helical" evidence="7">
    <location>
        <begin position="232"/>
        <end position="258"/>
    </location>
</feature>
<reference evidence="10" key="1">
    <citation type="submission" date="2014-11" db="EMBL/GenBank/DDBJ databases">
        <authorList>
            <person name="Wibberg D."/>
        </authorList>
    </citation>
    <scope>NUCLEOTIDE SEQUENCE [LARGE SCALE GENOMIC DNA]</scope>
    <source>
        <strain evidence="10">L3</strain>
    </source>
</reference>
<evidence type="ECO:0000256" key="7">
    <source>
        <dbReference type="SAM" id="Phobius"/>
    </source>
</evidence>
<sequence>MIDGKKNYNVIFMLAKSFFKRAKSNFKFSLIAMSIGVWGLIVVNSIINGFGSVLVDSITRFYPHIVVSGYYDQDLSEISHLIHFTVNNVAIINKNQLFFSELIETNDISFYKDFIEINSDTSGLLIGNKLSENIGVNIDDELLLISIDQFLPITKKFQVSGIFKSGIQIYDSNLILHENSEANPKSFNYTGIFLDNPKKAKKIKDRYLNNYSALTWEESNKTLVKAIQADSIFAYIITFFIILISGFSVSNAVSFSIFTRKKTIGILRALGLNKKEISCIFVIESFLISLIGFVIGVIFGIATSIFLLYLKIPLPQDLFYIDYLPIKILPSTFIIPLVTNSFVSILFSFLSSQKASKINIIEALRDE</sequence>
<dbReference type="KEGG" id="dtn:DTL3_0295"/>
<keyword evidence="4 7" id="KW-0812">Transmembrane</keyword>
<feature type="transmembrane region" description="Helical" evidence="7">
    <location>
        <begin position="26"/>
        <end position="47"/>
    </location>
</feature>
<dbReference type="InterPro" id="IPR051447">
    <property type="entry name" value="Lipoprotein-release_system"/>
</dbReference>
<evidence type="ECO:0000256" key="3">
    <source>
        <dbReference type="ARBA" id="ARBA00022475"/>
    </source>
</evidence>
<keyword evidence="3" id="KW-1003">Cell membrane</keyword>
<feature type="transmembrane region" description="Helical" evidence="7">
    <location>
        <begin position="328"/>
        <end position="350"/>
    </location>
</feature>
<keyword evidence="6 7" id="KW-0472">Membrane</keyword>
<dbReference type="HOGENOM" id="CLU_753817_0_0_0"/>
<feature type="domain" description="ABC3 transporter permease C-terminal" evidence="8">
    <location>
        <begin position="236"/>
        <end position="360"/>
    </location>
</feature>
<dbReference type="STRING" id="1006576.DTL3_0295"/>
<evidence type="ECO:0000256" key="5">
    <source>
        <dbReference type="ARBA" id="ARBA00022989"/>
    </source>
</evidence>
<evidence type="ECO:0000313" key="10">
    <source>
        <dbReference type="Proteomes" id="UP000032809"/>
    </source>
</evidence>
<evidence type="ECO:0000256" key="4">
    <source>
        <dbReference type="ARBA" id="ARBA00022692"/>
    </source>
</evidence>
<dbReference type="Pfam" id="PF02687">
    <property type="entry name" value="FtsX"/>
    <property type="match status" value="1"/>
</dbReference>
<proteinExistence type="inferred from homology"/>
<evidence type="ECO:0000256" key="2">
    <source>
        <dbReference type="ARBA" id="ARBA00005236"/>
    </source>
</evidence>
<gene>
    <name evidence="9" type="ORF">DTL3_0295</name>
</gene>
<accession>A0A0C7NI28</accession>
<evidence type="ECO:0000259" key="8">
    <source>
        <dbReference type="Pfam" id="PF02687"/>
    </source>
</evidence>
<keyword evidence="5 7" id="KW-1133">Transmembrane helix</keyword>
<dbReference type="GO" id="GO:0044874">
    <property type="term" value="P:lipoprotein localization to outer membrane"/>
    <property type="evidence" value="ECO:0007669"/>
    <property type="project" value="TreeGrafter"/>
</dbReference>
<name>A0A0C7NI28_DEFTU</name>
<keyword evidence="10" id="KW-1185">Reference proteome</keyword>
<dbReference type="PANTHER" id="PTHR30489">
    <property type="entry name" value="LIPOPROTEIN-RELEASING SYSTEM TRANSMEMBRANE PROTEIN LOLE"/>
    <property type="match status" value="1"/>
</dbReference>
<evidence type="ECO:0000313" key="9">
    <source>
        <dbReference type="EMBL" id="CEP77626.1"/>
    </source>
</evidence>
<protein>
    <recommendedName>
        <fullName evidence="8">ABC3 transporter permease C-terminal domain-containing protein</fullName>
    </recommendedName>
</protein>
<dbReference type="GO" id="GO:0098797">
    <property type="term" value="C:plasma membrane protein complex"/>
    <property type="evidence" value="ECO:0007669"/>
    <property type="project" value="TreeGrafter"/>
</dbReference>
<evidence type="ECO:0000256" key="6">
    <source>
        <dbReference type="ARBA" id="ARBA00023136"/>
    </source>
</evidence>